<dbReference type="Proteomes" id="UP001652625">
    <property type="component" value="Chromosome 04"/>
</dbReference>
<dbReference type="PANTHER" id="PTHR12630:SF1">
    <property type="entry name" value="GLUCOSIDASE 2 SUBUNIT BETA"/>
    <property type="match status" value="1"/>
</dbReference>
<proteinExistence type="predicted"/>
<dbReference type="Pfam" id="PF12999">
    <property type="entry name" value="PRKCSH-like"/>
    <property type="match status" value="1"/>
</dbReference>
<evidence type="ECO:0000256" key="1">
    <source>
        <dbReference type="ARBA" id="ARBA00023157"/>
    </source>
</evidence>
<dbReference type="GeneID" id="105843160"/>
<feature type="domain" description="Glucosidase II beta subunit N-terminal" evidence="3">
    <location>
        <begin position="28"/>
        <end position="93"/>
    </location>
</feature>
<protein>
    <submittedName>
        <fullName evidence="5">Uncharacterized protein LOC105843160 isoform X3</fullName>
    </submittedName>
</protein>
<keyword evidence="1" id="KW-1015">Disulfide bond</keyword>
<accession>A0ABM4BR67</accession>
<dbReference type="InterPro" id="IPR028146">
    <property type="entry name" value="PRKCSH_N"/>
</dbReference>
<reference evidence="5" key="1">
    <citation type="submission" date="2025-08" db="UniProtKB">
        <authorList>
            <consortium name="RefSeq"/>
        </authorList>
    </citation>
    <scope>IDENTIFICATION</scope>
</reference>
<dbReference type="InterPro" id="IPR036055">
    <property type="entry name" value="LDL_receptor-like_sf"/>
</dbReference>
<feature type="signal peptide" evidence="2">
    <location>
        <begin position="1"/>
        <end position="15"/>
    </location>
</feature>
<name>A0ABM4BR67_HYDVU</name>
<evidence type="ECO:0000256" key="2">
    <source>
        <dbReference type="SAM" id="SignalP"/>
    </source>
</evidence>
<feature type="chain" id="PRO_5047040171" evidence="2">
    <location>
        <begin position="16"/>
        <end position="120"/>
    </location>
</feature>
<evidence type="ECO:0000259" key="3">
    <source>
        <dbReference type="Pfam" id="PF12999"/>
    </source>
</evidence>
<dbReference type="SUPFAM" id="SSF57424">
    <property type="entry name" value="LDL receptor-like module"/>
    <property type="match status" value="1"/>
</dbReference>
<keyword evidence="2" id="KW-0732">Signal</keyword>
<dbReference type="RefSeq" id="XP_065651640.1">
    <property type="nucleotide sequence ID" value="XM_065795568.1"/>
</dbReference>
<dbReference type="InterPro" id="IPR039794">
    <property type="entry name" value="Gtb1-like"/>
</dbReference>
<dbReference type="PANTHER" id="PTHR12630">
    <property type="entry name" value="N-LINKED OLIGOSACCHARIDE PROCESSING"/>
    <property type="match status" value="1"/>
</dbReference>
<evidence type="ECO:0000313" key="4">
    <source>
        <dbReference type="Proteomes" id="UP001652625"/>
    </source>
</evidence>
<sequence length="120" mass="13764">MQVTNLVILIEFCLGLHPDDPLCHRRSKFLCDNKTLPYSMVNDDFCDCEDESDEPGTEACVNGKFFCKTEEKYIRSSLVNDGICDCCDGEDEWKRLIPLGFLKPDEPLLRYSPCSYYCGQ</sequence>
<organism evidence="4 5">
    <name type="scientific">Hydra vulgaris</name>
    <name type="common">Hydra</name>
    <name type="synonym">Hydra attenuata</name>
    <dbReference type="NCBI Taxonomy" id="6087"/>
    <lineage>
        <taxon>Eukaryota</taxon>
        <taxon>Metazoa</taxon>
        <taxon>Cnidaria</taxon>
        <taxon>Hydrozoa</taxon>
        <taxon>Hydroidolina</taxon>
        <taxon>Anthoathecata</taxon>
        <taxon>Aplanulata</taxon>
        <taxon>Hydridae</taxon>
        <taxon>Hydra</taxon>
    </lineage>
</organism>
<keyword evidence="4" id="KW-1185">Reference proteome</keyword>
<gene>
    <name evidence="5" type="primary">LOC105843160</name>
</gene>
<evidence type="ECO:0000313" key="5">
    <source>
        <dbReference type="RefSeq" id="XP_065651640.1"/>
    </source>
</evidence>